<dbReference type="Pfam" id="PF23562">
    <property type="entry name" value="AMP-binding_C_3"/>
    <property type="match status" value="1"/>
</dbReference>
<protein>
    <recommendedName>
        <fullName evidence="4">Carrier domain-containing protein</fullName>
    </recommendedName>
</protein>
<dbReference type="Proteomes" id="UP000077002">
    <property type="component" value="Unassembled WGS sequence"/>
</dbReference>
<proteinExistence type="predicted"/>
<accession>A0A177FFV6</accession>
<feature type="region of interest" description="Disordered" evidence="3">
    <location>
        <begin position="920"/>
        <end position="971"/>
    </location>
</feature>
<comment type="caution">
    <text evidence="5">The sequence shown here is derived from an EMBL/GenBank/DDBJ whole genome shotgun (WGS) entry which is preliminary data.</text>
</comment>
<dbReference type="EMBL" id="LVKK01000015">
    <property type="protein sequence ID" value="OAG42591.1"/>
    <property type="molecule type" value="Genomic_DNA"/>
</dbReference>
<dbReference type="SUPFAM" id="SSF56801">
    <property type="entry name" value="Acetyl-CoA synthetase-like"/>
    <property type="match status" value="1"/>
</dbReference>
<dbReference type="PROSITE" id="PS50075">
    <property type="entry name" value="CARRIER"/>
    <property type="match status" value="1"/>
</dbReference>
<evidence type="ECO:0000256" key="2">
    <source>
        <dbReference type="ARBA" id="ARBA00022553"/>
    </source>
</evidence>
<dbReference type="InterPro" id="IPR013120">
    <property type="entry name" value="FAR_NAD-bd"/>
</dbReference>
<dbReference type="PANTHER" id="PTHR43439:SF2">
    <property type="entry name" value="ENZYME, PUTATIVE (JCVI)-RELATED"/>
    <property type="match status" value="1"/>
</dbReference>
<feature type="region of interest" description="Disordered" evidence="3">
    <location>
        <begin position="1216"/>
        <end position="1235"/>
    </location>
</feature>
<dbReference type="OrthoDB" id="429813at2759"/>
<dbReference type="InterPro" id="IPR009081">
    <property type="entry name" value="PP-bd_ACP"/>
</dbReference>
<keyword evidence="2" id="KW-0597">Phosphoprotein</keyword>
<dbReference type="InterPro" id="IPR036736">
    <property type="entry name" value="ACP-like_sf"/>
</dbReference>
<evidence type="ECO:0000256" key="3">
    <source>
        <dbReference type="SAM" id="MobiDB-lite"/>
    </source>
</evidence>
<dbReference type="RefSeq" id="XP_022514543.1">
    <property type="nucleotide sequence ID" value="XM_022653150.1"/>
</dbReference>
<dbReference type="Pfam" id="PF00501">
    <property type="entry name" value="AMP-binding"/>
    <property type="match status" value="1"/>
</dbReference>
<dbReference type="PANTHER" id="PTHR43439">
    <property type="entry name" value="PHENYLACETATE-COENZYME A LIGASE"/>
    <property type="match status" value="1"/>
</dbReference>
<dbReference type="Gene3D" id="3.40.50.720">
    <property type="entry name" value="NAD(P)-binding Rossmann-like Domain"/>
    <property type="match status" value="1"/>
</dbReference>
<evidence type="ECO:0000313" key="6">
    <source>
        <dbReference type="Proteomes" id="UP000077002"/>
    </source>
</evidence>
<organism evidence="5 6">
    <name type="scientific">Fonsecaea monophora</name>
    <dbReference type="NCBI Taxonomy" id="254056"/>
    <lineage>
        <taxon>Eukaryota</taxon>
        <taxon>Fungi</taxon>
        <taxon>Dikarya</taxon>
        <taxon>Ascomycota</taxon>
        <taxon>Pezizomycotina</taxon>
        <taxon>Eurotiomycetes</taxon>
        <taxon>Chaetothyriomycetidae</taxon>
        <taxon>Chaetothyriales</taxon>
        <taxon>Herpotrichiellaceae</taxon>
        <taxon>Fonsecaea</taxon>
    </lineage>
</organism>
<feature type="compositionally biased region" description="Low complexity" evidence="3">
    <location>
        <begin position="920"/>
        <end position="956"/>
    </location>
</feature>
<feature type="compositionally biased region" description="Low complexity" evidence="3">
    <location>
        <begin position="734"/>
        <end position="745"/>
    </location>
</feature>
<feature type="region of interest" description="Disordered" evidence="3">
    <location>
        <begin position="727"/>
        <end position="760"/>
    </location>
</feature>
<evidence type="ECO:0000313" key="5">
    <source>
        <dbReference type="EMBL" id="OAG42591.1"/>
    </source>
</evidence>
<reference evidence="5 6" key="1">
    <citation type="submission" date="2016-03" db="EMBL/GenBank/DDBJ databases">
        <title>Draft genome sequence of the Fonsecaea monophora CBS 269.37.</title>
        <authorList>
            <person name="Bombassaro A."/>
            <person name="Vinicius W.A."/>
            <person name="De Hoog S."/>
            <person name="Sun J."/>
            <person name="Souza E.M."/>
            <person name="Raittz R.T."/>
            <person name="Costa F."/>
            <person name="Leao A.C."/>
            <person name="Tadra-Sfeir M.Z."/>
            <person name="Baura V."/>
            <person name="Balsanelli E."/>
            <person name="Pedrosa F.O."/>
            <person name="Moreno L.F."/>
            <person name="Steffens M.B."/>
            <person name="Xi L."/>
            <person name="Bocca A.L."/>
            <person name="Felipe M.S."/>
            <person name="Teixeira M."/>
            <person name="Telles Filho F.Q."/>
            <person name="Azevedo C.M."/>
            <person name="Gomes R."/>
            <person name="Vicente V.A."/>
        </authorList>
    </citation>
    <scope>NUCLEOTIDE SEQUENCE [LARGE SCALE GENOMIC DNA]</scope>
    <source>
        <strain evidence="5 6">CBS 269.37</strain>
    </source>
</reference>
<keyword evidence="1" id="KW-0596">Phosphopantetheine</keyword>
<dbReference type="SUPFAM" id="SSF47336">
    <property type="entry name" value="ACP-like"/>
    <property type="match status" value="1"/>
</dbReference>
<dbReference type="InterPro" id="IPR042099">
    <property type="entry name" value="ANL_N_sf"/>
</dbReference>
<dbReference type="PROSITE" id="PS00012">
    <property type="entry name" value="PHOSPHOPANTETHEINE"/>
    <property type="match status" value="1"/>
</dbReference>
<dbReference type="GeneID" id="34598347"/>
<dbReference type="InterPro" id="IPR006162">
    <property type="entry name" value="Ppantetheine_attach_site"/>
</dbReference>
<feature type="domain" description="Carrier" evidence="4">
    <location>
        <begin position="609"/>
        <end position="694"/>
    </location>
</feature>
<keyword evidence="6" id="KW-1185">Reference proteome</keyword>
<dbReference type="InterPro" id="IPR051414">
    <property type="entry name" value="Adenylate-forming_Reductase"/>
</dbReference>
<evidence type="ECO:0000256" key="1">
    <source>
        <dbReference type="ARBA" id="ARBA00022450"/>
    </source>
</evidence>
<gene>
    <name evidence="5" type="ORF">AYO21_03176</name>
</gene>
<dbReference type="Gene3D" id="3.40.50.12780">
    <property type="entry name" value="N-terminal domain of ligase-like"/>
    <property type="match status" value="1"/>
</dbReference>
<dbReference type="Gene3D" id="1.10.1200.10">
    <property type="entry name" value="ACP-like"/>
    <property type="match status" value="1"/>
</dbReference>
<dbReference type="InterPro" id="IPR000873">
    <property type="entry name" value="AMP-dep_synth/lig_dom"/>
</dbReference>
<dbReference type="AlphaFoldDB" id="A0A177FFV6"/>
<name>A0A177FFV6_9EURO</name>
<dbReference type="Pfam" id="PF07993">
    <property type="entry name" value="NAD_binding_4"/>
    <property type="match status" value="1"/>
</dbReference>
<dbReference type="Pfam" id="PF00550">
    <property type="entry name" value="PP-binding"/>
    <property type="match status" value="1"/>
</dbReference>
<dbReference type="InterPro" id="IPR036291">
    <property type="entry name" value="NAD(P)-bd_dom_sf"/>
</dbReference>
<dbReference type="SUPFAM" id="SSF51735">
    <property type="entry name" value="NAD(P)-binding Rossmann-fold domains"/>
    <property type="match status" value="1"/>
</dbReference>
<evidence type="ECO:0000259" key="4">
    <source>
        <dbReference type="PROSITE" id="PS50075"/>
    </source>
</evidence>
<sequence>MSLNYFTCTLDRAALHQREKRYSTIGEFVGVKAQTCPEVPVLGLYEVTTGTAKASRAAWTPHVWTFKAVYRGVNLVAQALLEAWRWDDDTNPSKSGPGPGQTVAVLCPSSPGLLFTWLGLIWLGHPVLLVAPQCSPSAIAELCRSCNVEVILYEEPYGTLAREASREASSHPGERCLVAHPIPFAGDNIFHLIKDSSPVPLVPPATVRDTDVAYLHHTSGTSSGVPKPIPQTHRAAVGVLPILDGTGQATFTTTPLYHGGVADLFRAWTSNALVWLFPGKDLPITAANVRRCLDVASSYPPASSSASTTDNCRTIPEIKYFSSVPYVLQMMADDEIGREYLRKMDIVGVGGAALPKEVGDSLVRDNVKLVSRFGSAECGFLLSSHRDYAKDEAWQYLRATPGPGSSSSPLKFEPRDQEEGLFELVIQAGWPHMAKRNREDGSFATADLFTAHPTIPDAWRYHSRADSQLTLVTGKKFDPAPLEDAIRASASSVLQDVLIFGNGRPYPGALLFPRQGVWQLSGEDLVRQTAPVVEDLNRKSQTHARIPRNMLVPMVFLKDGLEKSSKGTVLRSRAEARFAEAIDAAYAEEETLPKGVSLSVDSSPEVSDSDIPARIREIVENVVGAGGRNGHSDGDGDALTEHTDLFAYGVDSVASIQIRRALSRLLPRGSALSLTVVQDTGTIAELSDLILRVRSGRGDSTTRRRECDEQAQHRLMLDLVDEHSVFDQPGTERSSSPPVSSTGTGLHSSQSPLPTILQDKDNGKGEGIHVLLTGPTGSLGAHILHQLLASTSVLKVHLLVRGATPTASRERILKALTSRHLPVPGCFDTKTKIHSCNLSDTRLGLSDETYEQLTREVDVIVHLAWSVNFLLPLRAFAQTHLAGTRNLINLAARSSSSSKGRIPPRFIFCSSVAAVSGYSSSSPSSTSSTSSSSSSSSSPPYSSRSSSSSPTTTITSHQPIPESILSDPTVSGPTGYAQSKWVAEQICHRAARDSSRLKNRISVARVGQLSGASDTGVWSRSEAYPLILSTLAVTGCLPDLDQARRDQGHGQGEALAWLPVDVAARAFVEDILKNDDASSSRHSAWEDHLLTEKNVKEPLVATTATIADTERRRGSSPDVAVHHVLNPSTRVTWSDLLVWVSRHHSRSPIEIVSVDEWLSRLSDLQDSSGAAGTETHNHPALRLLGFWEKVYGGVSRGMTLEQHPAVAEAGELKVEVKTGEEKQRHPQPEKGVEDAREAAVHYEVAKTFERMPVLRNVQELVNEDYVLKLWEWIRDNI</sequence>